<evidence type="ECO:0000313" key="1">
    <source>
        <dbReference type="EMBL" id="VDM64785.1"/>
    </source>
</evidence>
<sequence>MLAPRTRMVWGERVSLRKVEKAAKSKKNKFLKQPSTRISSLLVGCWEDAVIDNIDEGYDRVTQHLHISAMKAESAKVTKRRLSPEALERIRQYGIA</sequence>
<gene>
    <name evidence="1" type="ORF">ACOC_LOCUS13200</name>
</gene>
<name>A0A0R3Q2A1_ANGCS</name>
<organism evidence="3">
    <name type="scientific">Angiostrongylus costaricensis</name>
    <name type="common">Nematode worm</name>
    <dbReference type="NCBI Taxonomy" id="334426"/>
    <lineage>
        <taxon>Eukaryota</taxon>
        <taxon>Metazoa</taxon>
        <taxon>Ecdysozoa</taxon>
        <taxon>Nematoda</taxon>
        <taxon>Chromadorea</taxon>
        <taxon>Rhabditida</taxon>
        <taxon>Rhabditina</taxon>
        <taxon>Rhabditomorpha</taxon>
        <taxon>Strongyloidea</taxon>
        <taxon>Metastrongylidae</taxon>
        <taxon>Angiostrongylus</taxon>
    </lineage>
</organism>
<protein>
    <submittedName>
        <fullName evidence="3">DUF5872 domain-containing protein</fullName>
    </submittedName>
</protein>
<reference evidence="1 2" key="2">
    <citation type="submission" date="2018-11" db="EMBL/GenBank/DDBJ databases">
        <authorList>
            <consortium name="Pathogen Informatics"/>
        </authorList>
    </citation>
    <scope>NUCLEOTIDE SEQUENCE [LARGE SCALE GENOMIC DNA]</scope>
    <source>
        <strain evidence="1 2">Costa Rica</strain>
    </source>
</reference>
<accession>A0A0R3Q2A1</accession>
<proteinExistence type="predicted"/>
<evidence type="ECO:0000313" key="2">
    <source>
        <dbReference type="Proteomes" id="UP000267027"/>
    </source>
</evidence>
<dbReference type="Proteomes" id="UP000267027">
    <property type="component" value="Unassembled WGS sequence"/>
</dbReference>
<dbReference type="AlphaFoldDB" id="A0A0R3Q2A1"/>
<dbReference type="WBParaSite" id="ACOC_0001319901-mRNA-1">
    <property type="protein sequence ID" value="ACOC_0001319901-mRNA-1"/>
    <property type="gene ID" value="ACOC_0001319901"/>
</dbReference>
<evidence type="ECO:0000313" key="3">
    <source>
        <dbReference type="WBParaSite" id="ACOC_0001319901-mRNA-1"/>
    </source>
</evidence>
<reference evidence="3" key="1">
    <citation type="submission" date="2017-02" db="UniProtKB">
        <authorList>
            <consortium name="WormBaseParasite"/>
        </authorList>
    </citation>
    <scope>IDENTIFICATION</scope>
</reference>
<keyword evidence="2" id="KW-1185">Reference proteome</keyword>
<dbReference type="EMBL" id="UYYA01005609">
    <property type="protein sequence ID" value="VDM64785.1"/>
    <property type="molecule type" value="Genomic_DNA"/>
</dbReference>